<dbReference type="EMBL" id="BTGU01008371">
    <property type="protein sequence ID" value="GMN27845.1"/>
    <property type="molecule type" value="Genomic_DNA"/>
</dbReference>
<evidence type="ECO:0000313" key="3">
    <source>
        <dbReference type="EMBL" id="GMN27845.1"/>
    </source>
</evidence>
<feature type="non-terminal residue" evidence="3">
    <location>
        <position position="1"/>
    </location>
</feature>
<comment type="caution">
    <text evidence="3">The sequence shown here is derived from an EMBL/GenBank/DDBJ whole genome shotgun (WGS) entry which is preliminary data.</text>
</comment>
<reference evidence="3" key="1">
    <citation type="submission" date="2023-07" db="EMBL/GenBank/DDBJ databases">
        <title>draft genome sequence of fig (Ficus carica).</title>
        <authorList>
            <person name="Takahashi T."/>
            <person name="Nishimura K."/>
        </authorList>
    </citation>
    <scope>NUCLEOTIDE SEQUENCE</scope>
</reference>
<dbReference type="Pfam" id="PF14380">
    <property type="entry name" value="WAK_assoc"/>
    <property type="match status" value="1"/>
</dbReference>
<accession>A0AA87Z8V6</accession>
<gene>
    <name evidence="3" type="ORF">TIFTF001_050497</name>
</gene>
<evidence type="ECO:0000313" key="4">
    <source>
        <dbReference type="Proteomes" id="UP001187192"/>
    </source>
</evidence>
<dbReference type="Proteomes" id="UP001187192">
    <property type="component" value="Unassembled WGS sequence"/>
</dbReference>
<name>A0AA87Z8V6_FICCA</name>
<organism evidence="3 4">
    <name type="scientific">Ficus carica</name>
    <name type="common">Common fig</name>
    <dbReference type="NCBI Taxonomy" id="3494"/>
    <lineage>
        <taxon>Eukaryota</taxon>
        <taxon>Viridiplantae</taxon>
        <taxon>Streptophyta</taxon>
        <taxon>Embryophyta</taxon>
        <taxon>Tracheophyta</taxon>
        <taxon>Spermatophyta</taxon>
        <taxon>Magnoliopsida</taxon>
        <taxon>eudicotyledons</taxon>
        <taxon>Gunneridae</taxon>
        <taxon>Pentapetalae</taxon>
        <taxon>rosids</taxon>
        <taxon>fabids</taxon>
        <taxon>Rosales</taxon>
        <taxon>Moraceae</taxon>
        <taxon>Ficeae</taxon>
        <taxon>Ficus</taxon>
    </lineage>
</organism>
<dbReference type="AlphaFoldDB" id="A0AA87Z8V6"/>
<sequence length="133" mass="14743">HCPKVDLFPYNFSCPGRDVGDNSYYHKGDDAPFLNELDACGSFVQVPVFESALDDLPDQDGLEDVRRALREGFGLNYTEFPNCRACEISGGRCGTSDDAETFCCYCRNGTEELTCSLDIAEHNGEKNLHLLGF</sequence>
<dbReference type="InterPro" id="IPR032872">
    <property type="entry name" value="WAK_assoc_C"/>
</dbReference>
<proteinExistence type="predicted"/>
<feature type="domain" description="Wall-associated receptor kinase C-terminal" evidence="2">
    <location>
        <begin position="33"/>
        <end position="108"/>
    </location>
</feature>
<keyword evidence="4" id="KW-1185">Reference proteome</keyword>
<evidence type="ECO:0000259" key="2">
    <source>
        <dbReference type="Pfam" id="PF14380"/>
    </source>
</evidence>
<evidence type="ECO:0000256" key="1">
    <source>
        <dbReference type="ARBA" id="ARBA00023180"/>
    </source>
</evidence>
<protein>
    <recommendedName>
        <fullName evidence="2">Wall-associated receptor kinase C-terminal domain-containing protein</fullName>
    </recommendedName>
</protein>
<keyword evidence="1" id="KW-0325">Glycoprotein</keyword>